<dbReference type="Proteomes" id="UP000230750">
    <property type="component" value="Unassembled WGS sequence"/>
</dbReference>
<evidence type="ECO:0000256" key="11">
    <source>
        <dbReference type="SAM" id="MobiDB-lite"/>
    </source>
</evidence>
<feature type="transmembrane region" description="Helical" evidence="12">
    <location>
        <begin position="168"/>
        <end position="190"/>
    </location>
</feature>
<evidence type="ECO:0000313" key="15">
    <source>
        <dbReference type="Proteomes" id="UP000230750"/>
    </source>
</evidence>
<comment type="caution">
    <text evidence="14">The sequence shown here is derived from an EMBL/GenBank/DDBJ whole genome shotgun (WGS) entry which is preliminary data.</text>
</comment>
<dbReference type="PANTHER" id="PTHR24372">
    <property type="entry name" value="GLYCOPROTEIN HORMONE RECEPTOR"/>
    <property type="match status" value="1"/>
</dbReference>
<evidence type="ECO:0000256" key="12">
    <source>
        <dbReference type="SAM" id="Phobius"/>
    </source>
</evidence>
<evidence type="ECO:0000313" key="14">
    <source>
        <dbReference type="EMBL" id="PIK39927.1"/>
    </source>
</evidence>
<keyword evidence="9 14" id="KW-0675">Receptor</keyword>
<evidence type="ECO:0000256" key="9">
    <source>
        <dbReference type="ARBA" id="ARBA00023170"/>
    </source>
</evidence>
<dbReference type="PRINTS" id="PR00373">
    <property type="entry name" value="GLYCHORMONER"/>
</dbReference>
<feature type="transmembrane region" description="Helical" evidence="12">
    <location>
        <begin position="387"/>
        <end position="406"/>
    </location>
</feature>
<dbReference type="InterPro" id="IPR001611">
    <property type="entry name" value="Leu-rich_rpt"/>
</dbReference>
<keyword evidence="3" id="KW-0433">Leucine-rich repeat</keyword>
<evidence type="ECO:0000256" key="2">
    <source>
        <dbReference type="ARBA" id="ARBA00022475"/>
    </source>
</evidence>
<evidence type="ECO:0000256" key="10">
    <source>
        <dbReference type="ARBA" id="ARBA00023224"/>
    </source>
</evidence>
<evidence type="ECO:0000256" key="6">
    <source>
        <dbReference type="ARBA" id="ARBA00022989"/>
    </source>
</evidence>
<feature type="domain" description="G-protein coupled receptors family 1 profile" evidence="13">
    <location>
        <begin position="149"/>
        <end position="406"/>
    </location>
</feature>
<keyword evidence="5" id="KW-0677">Repeat</keyword>
<keyword evidence="8 12" id="KW-0472">Membrane</keyword>
<gene>
    <name evidence="14" type="ORF">BSL78_23237</name>
</gene>
<dbReference type="GO" id="GO:0005886">
    <property type="term" value="C:plasma membrane"/>
    <property type="evidence" value="ECO:0007669"/>
    <property type="project" value="UniProtKB-SubCell"/>
</dbReference>
<feature type="compositionally biased region" description="Polar residues" evidence="11">
    <location>
        <begin position="451"/>
        <end position="474"/>
    </location>
</feature>
<dbReference type="STRING" id="307972.A0A2G8JVY4"/>
<dbReference type="PROSITE" id="PS50262">
    <property type="entry name" value="G_PROTEIN_RECEP_F1_2"/>
    <property type="match status" value="1"/>
</dbReference>
<keyword evidence="2" id="KW-1003">Cell membrane</keyword>
<comment type="subcellular location">
    <subcellularLocation>
        <location evidence="1">Cell membrane</location>
        <topology evidence="1">Multi-pass membrane protein</topology>
    </subcellularLocation>
</comment>
<dbReference type="GO" id="GO:0009755">
    <property type="term" value="P:hormone-mediated signaling pathway"/>
    <property type="evidence" value="ECO:0007669"/>
    <property type="project" value="TreeGrafter"/>
</dbReference>
<dbReference type="EMBL" id="MRZV01001186">
    <property type="protein sequence ID" value="PIK39927.1"/>
    <property type="molecule type" value="Genomic_DNA"/>
</dbReference>
<dbReference type="GO" id="GO:0007189">
    <property type="term" value="P:adenylate cyclase-activating G protein-coupled receptor signaling pathway"/>
    <property type="evidence" value="ECO:0007669"/>
    <property type="project" value="TreeGrafter"/>
</dbReference>
<proteinExistence type="predicted"/>
<feature type="compositionally biased region" description="Basic and acidic residues" evidence="11">
    <location>
        <begin position="476"/>
        <end position="500"/>
    </location>
</feature>
<dbReference type="InterPro" id="IPR000276">
    <property type="entry name" value="GPCR_Rhodpsn"/>
</dbReference>
<sequence>MYRLLDQNLIHTIEPGSFSKLFKLQHITMSNNMLTHLTVGMFDGLSQVSSLSLYANKITEMENGTFEPLIKVSSLNLKDNLFRVVPRGIFDVMPMLGHIYFDHFFLCGFAPHVKDCDPKSDGLSTSEDLLGSIVLRVAVWLVSILASFGNLIVLFARCVSKEDNKVHSFFIINLAISDFLMGAYLFIVAVHDVMYRGVYILHDVDWRSSWVCQLCGAFSLLSSEMSVFTLTIITADRYFCIVHPFRFRSRNLIPAAILMGCLWIIGITLSILPLLHRSYFGDFFYGANGVCLPLQFDRPFDDGWLFSLFVFVVANLLSFTFIVWAYIRMFFTIRRSNLAARSTKVSQDYALLKRFTVIVATDFLCWMPIIIVKFVTYGGVAIPPAAHAWFAIFILPVNSALNPILYTMTTRQFKRMIFHPSRTFMGKQKSTAGHEMSQSMSRTRDREIGHTATSRLSVISHSNTMKNGTPTTPRNGHMENLSHEDNTNNEDRDQNMDSPE</sequence>
<keyword evidence="4 12" id="KW-0812">Transmembrane</keyword>
<dbReference type="SUPFAM" id="SSF52058">
    <property type="entry name" value="L domain-like"/>
    <property type="match status" value="1"/>
</dbReference>
<keyword evidence="6 12" id="KW-1133">Transmembrane helix</keyword>
<name>A0A2G8JVY4_STIJA</name>
<feature type="transmembrane region" description="Helical" evidence="12">
    <location>
        <begin position="304"/>
        <end position="327"/>
    </location>
</feature>
<evidence type="ECO:0000256" key="4">
    <source>
        <dbReference type="ARBA" id="ARBA00022692"/>
    </source>
</evidence>
<feature type="transmembrane region" description="Helical" evidence="12">
    <location>
        <begin position="252"/>
        <end position="275"/>
    </location>
</feature>
<feature type="region of interest" description="Disordered" evidence="11">
    <location>
        <begin position="427"/>
        <end position="500"/>
    </location>
</feature>
<keyword evidence="10" id="KW-0807">Transducer</keyword>
<dbReference type="Gene3D" id="3.80.10.10">
    <property type="entry name" value="Ribonuclease Inhibitor"/>
    <property type="match status" value="1"/>
</dbReference>
<evidence type="ECO:0000256" key="1">
    <source>
        <dbReference type="ARBA" id="ARBA00004651"/>
    </source>
</evidence>
<dbReference type="GO" id="GO:0008528">
    <property type="term" value="F:G protein-coupled peptide receptor activity"/>
    <property type="evidence" value="ECO:0007669"/>
    <property type="project" value="TreeGrafter"/>
</dbReference>
<accession>A0A2G8JVY4</accession>
<evidence type="ECO:0000256" key="7">
    <source>
        <dbReference type="ARBA" id="ARBA00023040"/>
    </source>
</evidence>
<feature type="compositionally biased region" description="Polar residues" evidence="11">
    <location>
        <begin position="428"/>
        <end position="441"/>
    </location>
</feature>
<dbReference type="Gene3D" id="1.20.1070.10">
    <property type="entry name" value="Rhodopsin 7-helix transmembrane proteins"/>
    <property type="match status" value="1"/>
</dbReference>
<protein>
    <submittedName>
        <fullName evidence="14">Putative relaxin receptor 2-like</fullName>
    </submittedName>
</protein>
<keyword evidence="15" id="KW-1185">Reference proteome</keyword>
<evidence type="ECO:0000259" key="13">
    <source>
        <dbReference type="PROSITE" id="PS50262"/>
    </source>
</evidence>
<dbReference type="InterPro" id="IPR003591">
    <property type="entry name" value="Leu-rich_rpt_typical-subtyp"/>
</dbReference>
<dbReference type="PROSITE" id="PS00237">
    <property type="entry name" value="G_PROTEIN_RECEP_F1_1"/>
    <property type="match status" value="1"/>
</dbReference>
<dbReference type="InterPro" id="IPR032675">
    <property type="entry name" value="LRR_dom_sf"/>
</dbReference>
<dbReference type="CDD" id="cd15137">
    <property type="entry name" value="7tmA_Relaxin_R"/>
    <property type="match status" value="1"/>
</dbReference>
<dbReference type="GO" id="GO:0016500">
    <property type="term" value="F:protein-hormone receptor activity"/>
    <property type="evidence" value="ECO:0007669"/>
    <property type="project" value="InterPro"/>
</dbReference>
<dbReference type="AlphaFoldDB" id="A0A2G8JVY4"/>
<evidence type="ECO:0000256" key="8">
    <source>
        <dbReference type="ARBA" id="ARBA00023136"/>
    </source>
</evidence>
<feature type="transmembrane region" description="Helical" evidence="12">
    <location>
        <begin position="351"/>
        <end position="375"/>
    </location>
</feature>
<keyword evidence="7" id="KW-0297">G-protein coupled receptor</keyword>
<dbReference type="SUPFAM" id="SSF81321">
    <property type="entry name" value="Family A G protein-coupled receptor-like"/>
    <property type="match status" value="1"/>
</dbReference>
<reference evidence="14 15" key="1">
    <citation type="journal article" date="2017" name="PLoS Biol.">
        <title>The sea cucumber genome provides insights into morphological evolution and visceral regeneration.</title>
        <authorList>
            <person name="Zhang X."/>
            <person name="Sun L."/>
            <person name="Yuan J."/>
            <person name="Sun Y."/>
            <person name="Gao Y."/>
            <person name="Zhang L."/>
            <person name="Li S."/>
            <person name="Dai H."/>
            <person name="Hamel J.F."/>
            <person name="Liu C."/>
            <person name="Yu Y."/>
            <person name="Liu S."/>
            <person name="Lin W."/>
            <person name="Guo K."/>
            <person name="Jin S."/>
            <person name="Xu P."/>
            <person name="Storey K.B."/>
            <person name="Huan P."/>
            <person name="Zhang T."/>
            <person name="Zhou Y."/>
            <person name="Zhang J."/>
            <person name="Lin C."/>
            <person name="Li X."/>
            <person name="Xing L."/>
            <person name="Huo D."/>
            <person name="Sun M."/>
            <person name="Wang L."/>
            <person name="Mercier A."/>
            <person name="Li F."/>
            <person name="Yang H."/>
            <person name="Xiang J."/>
        </authorList>
    </citation>
    <scope>NUCLEOTIDE SEQUENCE [LARGE SCALE GENOMIC DNA]</scope>
    <source>
        <strain evidence="14">Shaxun</strain>
        <tissue evidence="14">Muscle</tissue>
    </source>
</reference>
<dbReference type="Pfam" id="PF13855">
    <property type="entry name" value="LRR_8"/>
    <property type="match status" value="1"/>
</dbReference>
<dbReference type="InterPro" id="IPR017452">
    <property type="entry name" value="GPCR_Rhodpsn_7TM"/>
</dbReference>
<dbReference type="PRINTS" id="PR00237">
    <property type="entry name" value="GPCRRHODOPSN"/>
</dbReference>
<dbReference type="InterPro" id="IPR002131">
    <property type="entry name" value="Gphrmn_rcpt_fam"/>
</dbReference>
<dbReference type="OrthoDB" id="2101615at2759"/>
<evidence type="ECO:0000256" key="5">
    <source>
        <dbReference type="ARBA" id="ARBA00022737"/>
    </source>
</evidence>
<dbReference type="SMART" id="SM00369">
    <property type="entry name" value="LRR_TYP"/>
    <property type="match status" value="3"/>
</dbReference>
<organism evidence="14 15">
    <name type="scientific">Stichopus japonicus</name>
    <name type="common">Sea cucumber</name>
    <dbReference type="NCBI Taxonomy" id="307972"/>
    <lineage>
        <taxon>Eukaryota</taxon>
        <taxon>Metazoa</taxon>
        <taxon>Echinodermata</taxon>
        <taxon>Eleutherozoa</taxon>
        <taxon>Echinozoa</taxon>
        <taxon>Holothuroidea</taxon>
        <taxon>Aspidochirotacea</taxon>
        <taxon>Aspidochirotida</taxon>
        <taxon>Stichopodidae</taxon>
        <taxon>Apostichopus</taxon>
    </lineage>
</organism>
<evidence type="ECO:0000256" key="3">
    <source>
        <dbReference type="ARBA" id="ARBA00022614"/>
    </source>
</evidence>
<feature type="transmembrane region" description="Helical" evidence="12">
    <location>
        <begin position="210"/>
        <end position="232"/>
    </location>
</feature>
<feature type="transmembrane region" description="Helical" evidence="12">
    <location>
        <begin position="133"/>
        <end position="156"/>
    </location>
</feature>
<dbReference type="PANTHER" id="PTHR24372:SF77">
    <property type="entry name" value="G-PROTEIN COUPLED RECEPTORS FAMILY 1 PROFILE DOMAIN-CONTAINING PROTEIN"/>
    <property type="match status" value="1"/>
</dbReference>
<dbReference type="Pfam" id="PF00001">
    <property type="entry name" value="7tm_1"/>
    <property type="match status" value="1"/>
</dbReference>